<accession>A0A0M8M8I7</accession>
<comment type="caution">
    <text evidence="2">The sequence shown here is derived from an EMBL/GenBank/DDBJ whole genome shotgun (WGS) entry which is preliminary data.</text>
</comment>
<feature type="signal peptide" evidence="1">
    <location>
        <begin position="1"/>
        <end position="21"/>
    </location>
</feature>
<keyword evidence="3" id="KW-1185">Reference proteome</keyword>
<evidence type="ECO:0000313" key="2">
    <source>
        <dbReference type="EMBL" id="KOS04745.1"/>
    </source>
</evidence>
<reference evidence="2 3" key="1">
    <citation type="submission" date="2015-08" db="EMBL/GenBank/DDBJ databases">
        <title>Whole genome sequence of Flavobacterium akiainvivens IK-1T, from decaying Wikstroemia oahuensis, an endemic Hawaiian shrub.</title>
        <authorList>
            <person name="Wan X."/>
            <person name="Hou S."/>
            <person name="Saito J."/>
            <person name="Donachie S."/>
        </authorList>
    </citation>
    <scope>NUCLEOTIDE SEQUENCE [LARGE SCALE GENOMIC DNA]</scope>
    <source>
        <strain evidence="2 3">IK-1</strain>
    </source>
</reference>
<proteinExistence type="predicted"/>
<dbReference type="PROSITE" id="PS51257">
    <property type="entry name" value="PROKAR_LIPOPROTEIN"/>
    <property type="match status" value="1"/>
</dbReference>
<dbReference type="Proteomes" id="UP000037755">
    <property type="component" value="Unassembled WGS sequence"/>
</dbReference>
<sequence length="287" mass="32938">MKKNFLTYLLMLFILACIASCQNDDAPMQQENNPNDTITNPGNDTVIPPPVPIDSIKVLARINTGIYWGSQSYVAFGYYYNQIVGTNVNSPYRGLAISFDSIKRPKSSYIRVANDFVVQQKKYFFEDNLLIHYKVNDYDNSIILEADFTYDSNNVLLTSALTPNSGSTFVTSYFYDGFGNVSELRNEDGTLRVKYYYDNANNPFISQPNYFTIVAMESNEFTRDIKSFVNNVTQIIRYDEAGNITEELNYSYEYDADNFPVKRTTTSSGGNVTEIIEYQYSYIYIYE</sequence>
<name>A0A0M8M8I7_9FLAO</name>
<dbReference type="RefSeq" id="WP_054405778.1">
    <property type="nucleotide sequence ID" value="NZ_LIYD01000005.1"/>
</dbReference>
<evidence type="ECO:0000256" key="1">
    <source>
        <dbReference type="SAM" id="SignalP"/>
    </source>
</evidence>
<evidence type="ECO:0008006" key="4">
    <source>
        <dbReference type="Google" id="ProtNLM"/>
    </source>
</evidence>
<gene>
    <name evidence="2" type="ORF">AM493_00795</name>
</gene>
<organism evidence="2 3">
    <name type="scientific">Flavobacterium akiainvivens</name>
    <dbReference type="NCBI Taxonomy" id="1202724"/>
    <lineage>
        <taxon>Bacteria</taxon>
        <taxon>Pseudomonadati</taxon>
        <taxon>Bacteroidota</taxon>
        <taxon>Flavobacteriia</taxon>
        <taxon>Flavobacteriales</taxon>
        <taxon>Flavobacteriaceae</taxon>
        <taxon>Flavobacterium</taxon>
    </lineage>
</organism>
<dbReference type="AlphaFoldDB" id="A0A0M8M8I7"/>
<keyword evidence="1" id="KW-0732">Signal</keyword>
<dbReference type="PATRIC" id="fig|1202724.3.peg.155"/>
<dbReference type="Gene3D" id="2.180.10.10">
    <property type="entry name" value="RHS repeat-associated core"/>
    <property type="match status" value="1"/>
</dbReference>
<protein>
    <recommendedName>
        <fullName evidence="4">YD repeat-containing protein</fullName>
    </recommendedName>
</protein>
<dbReference type="EMBL" id="LIYD01000005">
    <property type="protein sequence ID" value="KOS04745.1"/>
    <property type="molecule type" value="Genomic_DNA"/>
</dbReference>
<evidence type="ECO:0000313" key="3">
    <source>
        <dbReference type="Proteomes" id="UP000037755"/>
    </source>
</evidence>
<feature type="chain" id="PRO_5005818101" description="YD repeat-containing protein" evidence="1">
    <location>
        <begin position="22"/>
        <end position="287"/>
    </location>
</feature>